<dbReference type="GO" id="GO:0005634">
    <property type="term" value="C:nucleus"/>
    <property type="evidence" value="ECO:0007669"/>
    <property type="project" value="UniProtKB-SubCell"/>
</dbReference>
<evidence type="ECO:0000256" key="4">
    <source>
        <dbReference type="ARBA" id="ARBA00023163"/>
    </source>
</evidence>
<gene>
    <name evidence="8" type="ORF">METBISCDRAFT_13085</name>
</gene>
<feature type="domain" description="Xylanolytic transcriptional activator regulatory" evidence="7">
    <location>
        <begin position="43"/>
        <end position="183"/>
    </location>
</feature>
<protein>
    <recommendedName>
        <fullName evidence="7">Xylanolytic transcriptional activator regulatory domain-containing protein</fullName>
    </recommendedName>
</protein>
<dbReference type="InterPro" id="IPR051711">
    <property type="entry name" value="Stress_Response_Reg"/>
</dbReference>
<dbReference type="Proteomes" id="UP000268321">
    <property type="component" value="Unassembled WGS sequence"/>
</dbReference>
<dbReference type="GO" id="GO:0045944">
    <property type="term" value="P:positive regulation of transcription by RNA polymerase II"/>
    <property type="evidence" value="ECO:0007669"/>
    <property type="project" value="TreeGrafter"/>
</dbReference>
<evidence type="ECO:0000256" key="5">
    <source>
        <dbReference type="ARBA" id="ARBA00023242"/>
    </source>
</evidence>
<keyword evidence="4" id="KW-0804">Transcription</keyword>
<keyword evidence="6" id="KW-0812">Transmembrane</keyword>
<dbReference type="GO" id="GO:0043565">
    <property type="term" value="F:sequence-specific DNA binding"/>
    <property type="evidence" value="ECO:0007669"/>
    <property type="project" value="TreeGrafter"/>
</dbReference>
<keyword evidence="5" id="KW-0539">Nucleus</keyword>
<accession>A0A4P9ZFN1</accession>
<keyword evidence="3" id="KW-0238">DNA-binding</keyword>
<dbReference type="GO" id="GO:0008270">
    <property type="term" value="F:zinc ion binding"/>
    <property type="evidence" value="ECO:0007669"/>
    <property type="project" value="InterPro"/>
</dbReference>
<dbReference type="PANTHER" id="PTHR47540">
    <property type="entry name" value="THIAMINE REPRESSIBLE GENES REGULATORY PROTEIN THI5"/>
    <property type="match status" value="1"/>
</dbReference>
<dbReference type="GO" id="GO:0006351">
    <property type="term" value="P:DNA-templated transcription"/>
    <property type="evidence" value="ECO:0007669"/>
    <property type="project" value="InterPro"/>
</dbReference>
<evidence type="ECO:0000256" key="3">
    <source>
        <dbReference type="ARBA" id="ARBA00023125"/>
    </source>
</evidence>
<dbReference type="AlphaFoldDB" id="A0A4P9ZFN1"/>
<name>A0A4P9ZFN1_9ASCO</name>
<evidence type="ECO:0000256" key="2">
    <source>
        <dbReference type="ARBA" id="ARBA00023015"/>
    </source>
</evidence>
<dbReference type="Pfam" id="PF04082">
    <property type="entry name" value="Fungal_trans"/>
    <property type="match status" value="1"/>
</dbReference>
<evidence type="ECO:0000313" key="8">
    <source>
        <dbReference type="EMBL" id="RKP31857.1"/>
    </source>
</evidence>
<comment type="subcellular location">
    <subcellularLocation>
        <location evidence="1">Nucleus</location>
    </subcellularLocation>
</comment>
<dbReference type="OrthoDB" id="4064873at2759"/>
<dbReference type="EMBL" id="ML004436">
    <property type="protein sequence ID" value="RKP31857.1"/>
    <property type="molecule type" value="Genomic_DNA"/>
</dbReference>
<reference evidence="9" key="1">
    <citation type="journal article" date="2018" name="Nat. Microbiol.">
        <title>Leveraging single-cell genomics to expand the fungal tree of life.</title>
        <authorList>
            <person name="Ahrendt S.R."/>
            <person name="Quandt C.A."/>
            <person name="Ciobanu D."/>
            <person name="Clum A."/>
            <person name="Salamov A."/>
            <person name="Andreopoulos B."/>
            <person name="Cheng J.F."/>
            <person name="Woyke T."/>
            <person name="Pelin A."/>
            <person name="Henrissat B."/>
            <person name="Reynolds N.K."/>
            <person name="Benny G.L."/>
            <person name="Smith M.E."/>
            <person name="James T.Y."/>
            <person name="Grigoriev I.V."/>
        </authorList>
    </citation>
    <scope>NUCLEOTIDE SEQUENCE [LARGE SCALE GENOMIC DNA]</scope>
    <source>
        <strain evidence="9">Baker2002</strain>
    </source>
</reference>
<evidence type="ECO:0000313" key="9">
    <source>
        <dbReference type="Proteomes" id="UP000268321"/>
    </source>
</evidence>
<feature type="non-terminal residue" evidence="8">
    <location>
        <position position="1"/>
    </location>
</feature>
<organism evidence="8 9">
    <name type="scientific">Metschnikowia bicuspidata</name>
    <dbReference type="NCBI Taxonomy" id="27322"/>
    <lineage>
        <taxon>Eukaryota</taxon>
        <taxon>Fungi</taxon>
        <taxon>Dikarya</taxon>
        <taxon>Ascomycota</taxon>
        <taxon>Saccharomycotina</taxon>
        <taxon>Pichiomycetes</taxon>
        <taxon>Metschnikowiaceae</taxon>
        <taxon>Metschnikowia</taxon>
    </lineage>
</organism>
<evidence type="ECO:0000259" key="7">
    <source>
        <dbReference type="Pfam" id="PF04082"/>
    </source>
</evidence>
<evidence type="ECO:0000256" key="6">
    <source>
        <dbReference type="SAM" id="Phobius"/>
    </source>
</evidence>
<keyword evidence="6" id="KW-1133">Transmembrane helix</keyword>
<keyword evidence="2" id="KW-0805">Transcription regulation</keyword>
<keyword evidence="9" id="KW-1185">Reference proteome</keyword>
<evidence type="ECO:0000256" key="1">
    <source>
        <dbReference type="ARBA" id="ARBA00004123"/>
    </source>
</evidence>
<dbReference type="CDD" id="cd12148">
    <property type="entry name" value="fungal_TF_MHR"/>
    <property type="match status" value="1"/>
</dbReference>
<dbReference type="PANTHER" id="PTHR47540:SF2">
    <property type="entry name" value="ZN(II)2CYS6 TRANSCRIPTION FACTOR (EUROFUNG)"/>
    <property type="match status" value="1"/>
</dbReference>
<proteinExistence type="predicted"/>
<keyword evidence="6" id="KW-0472">Membrane</keyword>
<sequence length="193" mass="22583">VDCPRTQLYGWNLSRCHYQRAETIPMFPDMPDFDEKDKANLVDHFFAEINHLFALLHESVFREQLRLFLQLNSQPLPKTNRAALFLTILALVYALSIRFTEFMKVKGPNMENLTTEDRLFKYAFRMLLIFSVEWESFEIVQGWQLATLCLRISHKQSSFSNTLSQAINMVKLMGLGRFVAKSSDHHTYEILKA</sequence>
<dbReference type="InterPro" id="IPR007219">
    <property type="entry name" value="XnlR_reg_dom"/>
</dbReference>
<feature type="transmembrane region" description="Helical" evidence="6">
    <location>
        <begin position="82"/>
        <end position="100"/>
    </location>
</feature>